<name>A0A7I8K8L0_SPIIN</name>
<dbReference type="EMBL" id="LR746266">
    <property type="protein sequence ID" value="CAA7393452.1"/>
    <property type="molecule type" value="Genomic_DNA"/>
</dbReference>
<dbReference type="Pfam" id="PF13812">
    <property type="entry name" value="PPR_3"/>
    <property type="match status" value="1"/>
</dbReference>
<dbReference type="PROSITE" id="PS51375">
    <property type="entry name" value="PPR"/>
    <property type="match status" value="7"/>
</dbReference>
<dbReference type="FunFam" id="1.25.40.10:FF:000158">
    <property type="entry name" value="pentatricopeptide repeat-containing protein At2g33680"/>
    <property type="match status" value="1"/>
</dbReference>
<dbReference type="GO" id="GO:0099402">
    <property type="term" value="P:plant organ development"/>
    <property type="evidence" value="ECO:0007669"/>
    <property type="project" value="UniProtKB-ARBA"/>
</dbReference>
<evidence type="ECO:0000313" key="4">
    <source>
        <dbReference type="Proteomes" id="UP000663760"/>
    </source>
</evidence>
<dbReference type="GO" id="GO:0009451">
    <property type="term" value="P:RNA modification"/>
    <property type="evidence" value="ECO:0007669"/>
    <property type="project" value="InterPro"/>
</dbReference>
<proteinExistence type="predicted"/>
<dbReference type="InterPro" id="IPR046960">
    <property type="entry name" value="PPR_At4g14850-like_plant"/>
</dbReference>
<dbReference type="OrthoDB" id="185373at2759"/>
<dbReference type="AlphaFoldDB" id="A0A7I8K8L0"/>
<dbReference type="InterPro" id="IPR046848">
    <property type="entry name" value="E_motif"/>
</dbReference>
<dbReference type="PANTHER" id="PTHR47926:SF342">
    <property type="entry name" value="TETRATRICOPEPTIDE-LIKE HELICAL DOMAIN-CONTAINING PROTEIN-RELATED"/>
    <property type="match status" value="1"/>
</dbReference>
<reference evidence="3" key="1">
    <citation type="submission" date="2020-02" db="EMBL/GenBank/DDBJ databases">
        <authorList>
            <person name="Scholz U."/>
            <person name="Mascher M."/>
            <person name="Fiebig A."/>
        </authorList>
    </citation>
    <scope>NUCLEOTIDE SEQUENCE</scope>
</reference>
<evidence type="ECO:0000313" key="3">
    <source>
        <dbReference type="EMBL" id="CAA7393452.1"/>
    </source>
</evidence>
<dbReference type="FunFam" id="1.25.40.10:FF:000344">
    <property type="entry name" value="Pentatricopeptide repeat-containing protein"/>
    <property type="match status" value="1"/>
</dbReference>
<keyword evidence="1" id="KW-0677">Repeat</keyword>
<dbReference type="Pfam" id="PF01535">
    <property type="entry name" value="PPR"/>
    <property type="match status" value="4"/>
</dbReference>
<dbReference type="Pfam" id="PF20431">
    <property type="entry name" value="E_motif"/>
    <property type="match status" value="1"/>
</dbReference>
<feature type="repeat" description="PPR" evidence="2">
    <location>
        <begin position="325"/>
        <end position="359"/>
    </location>
</feature>
<dbReference type="InterPro" id="IPR011990">
    <property type="entry name" value="TPR-like_helical_dom_sf"/>
</dbReference>
<feature type="repeat" description="PPR" evidence="2">
    <location>
        <begin position="421"/>
        <end position="455"/>
    </location>
</feature>
<feature type="repeat" description="PPR" evidence="2">
    <location>
        <begin position="522"/>
        <end position="556"/>
    </location>
</feature>
<dbReference type="Pfam" id="PF13041">
    <property type="entry name" value="PPR_2"/>
    <property type="match status" value="3"/>
</dbReference>
<dbReference type="Gene3D" id="1.25.40.10">
    <property type="entry name" value="Tetratricopeptide repeat domain"/>
    <property type="match status" value="5"/>
</dbReference>
<feature type="repeat" description="PPR" evidence="2">
    <location>
        <begin position="224"/>
        <end position="258"/>
    </location>
</feature>
<dbReference type="GO" id="GO:0003723">
    <property type="term" value="F:RNA binding"/>
    <property type="evidence" value="ECO:0007669"/>
    <property type="project" value="InterPro"/>
</dbReference>
<feature type="repeat" description="PPR" evidence="2">
    <location>
        <begin position="294"/>
        <end position="324"/>
    </location>
</feature>
<accession>A0A7I8K8L0</accession>
<dbReference type="PANTHER" id="PTHR47926">
    <property type="entry name" value="PENTATRICOPEPTIDE REPEAT-CONTAINING PROTEIN"/>
    <property type="match status" value="1"/>
</dbReference>
<protein>
    <submittedName>
        <fullName evidence="3">Uncharacterized protein</fullName>
    </submittedName>
</protein>
<sequence>MYSKCCCFCDARLLFDEMPERDVVSFSTLISSSSRSGEPGLSLYLAKELQRAGLEPNEFVFSGVISSCSKLRWIFCGKQVHAQAVVSDLASNPFVKASLVDMYSKFGDLHSAVSSFRLGPAGDPAVVNSMVSGLVGSGLYYEALRLLRETWNSSDSWFTNYTFVSAIKACGDLPQGIGKHLHGLLVKCGCDSNCFVGASLVDMYGRFGDADGMERAFHCVTCPDLALQNAIIVGSTQNGFYDIALEYFEELKLEGFAPDECTLSSVLKACGGLRLITLGRIVHGFLEISDLRHNLVVDTALIDMYLKCGKVEEGRSVFDRMQKRSAITYNTMISGLGQNQRFEEAATLFIHMNREGLAVDLATFVAAIGSSPGLGWVLYVCAIKCGLGWNPMVENVLLDSILKDGEIKEALDFFHQMEDPNVVSWTTAISGLTQSGFYTEALELFRKMRSTETSPNVFTFSSALKACGRLADLEQGRSIHACLLKHGPVGDEYTTSSIVDMYASCGALEESHRVFHGLPKGDVVTWNTMIGSYASHGYGRKALELYEKMVEEEVKPSHVTFISLLSACSRCGLVDEGVRLFERMTPDHGVNPRMEHYACMVDLFGRAGMLEKARSLIESMPFEPDSSIWTVLLASCRVHGNVELAAQARDHLLAMGGEDSLTHVLMYNVYSEVGNWVDAEKSRMRVASAGARKEPGISWVHTRDNHLQNMIIT</sequence>
<dbReference type="Proteomes" id="UP000663760">
    <property type="component" value="Chromosome 3"/>
</dbReference>
<organism evidence="3 4">
    <name type="scientific">Spirodela intermedia</name>
    <name type="common">Intermediate duckweed</name>
    <dbReference type="NCBI Taxonomy" id="51605"/>
    <lineage>
        <taxon>Eukaryota</taxon>
        <taxon>Viridiplantae</taxon>
        <taxon>Streptophyta</taxon>
        <taxon>Embryophyta</taxon>
        <taxon>Tracheophyta</taxon>
        <taxon>Spermatophyta</taxon>
        <taxon>Magnoliopsida</taxon>
        <taxon>Liliopsida</taxon>
        <taxon>Araceae</taxon>
        <taxon>Lemnoideae</taxon>
        <taxon>Spirodela</taxon>
    </lineage>
</organism>
<evidence type="ECO:0000256" key="1">
    <source>
        <dbReference type="ARBA" id="ARBA00022737"/>
    </source>
</evidence>
<dbReference type="NCBIfam" id="TIGR00756">
    <property type="entry name" value="PPR"/>
    <property type="match status" value="6"/>
</dbReference>
<gene>
    <name evidence="3" type="ORF">SI8410_03004201</name>
</gene>
<feature type="repeat" description="PPR" evidence="2">
    <location>
        <begin position="22"/>
        <end position="56"/>
    </location>
</feature>
<dbReference type="InterPro" id="IPR002885">
    <property type="entry name" value="PPR_rpt"/>
</dbReference>
<feature type="repeat" description="PPR" evidence="2">
    <location>
        <begin position="557"/>
        <end position="592"/>
    </location>
</feature>
<evidence type="ECO:0000256" key="2">
    <source>
        <dbReference type="PROSITE-ProRule" id="PRU00708"/>
    </source>
</evidence>
<keyword evidence="4" id="KW-1185">Reference proteome</keyword>